<accession>A0ABQ9IU64</accession>
<sequence>MRVRNGRGWNLWKIKKQLSPCLTINRNPPRPDEPLSWKTLDIFSGGPCWQLLPKPSHRVLSWGLVQISAVQSLAGNHENSLFEQLGKYCLTWFPARILNFESNIAVVVLLACADLTKLNVTDFCHQVFRSGLTLGSFLVEIYEKL</sequence>
<dbReference type="Proteomes" id="UP001162164">
    <property type="component" value="Unassembled WGS sequence"/>
</dbReference>
<evidence type="ECO:0000313" key="2">
    <source>
        <dbReference type="Proteomes" id="UP001162164"/>
    </source>
</evidence>
<evidence type="ECO:0000313" key="1">
    <source>
        <dbReference type="EMBL" id="KAJ8965862.1"/>
    </source>
</evidence>
<proteinExistence type="predicted"/>
<organism evidence="1 2">
    <name type="scientific">Molorchus minor</name>
    <dbReference type="NCBI Taxonomy" id="1323400"/>
    <lineage>
        <taxon>Eukaryota</taxon>
        <taxon>Metazoa</taxon>
        <taxon>Ecdysozoa</taxon>
        <taxon>Arthropoda</taxon>
        <taxon>Hexapoda</taxon>
        <taxon>Insecta</taxon>
        <taxon>Pterygota</taxon>
        <taxon>Neoptera</taxon>
        <taxon>Endopterygota</taxon>
        <taxon>Coleoptera</taxon>
        <taxon>Polyphaga</taxon>
        <taxon>Cucujiformia</taxon>
        <taxon>Chrysomeloidea</taxon>
        <taxon>Cerambycidae</taxon>
        <taxon>Lamiinae</taxon>
        <taxon>Monochamini</taxon>
        <taxon>Molorchus</taxon>
    </lineage>
</organism>
<keyword evidence="2" id="KW-1185">Reference proteome</keyword>
<dbReference type="EMBL" id="JAPWTJ010002508">
    <property type="protein sequence ID" value="KAJ8965862.1"/>
    <property type="molecule type" value="Genomic_DNA"/>
</dbReference>
<comment type="caution">
    <text evidence="1">The sequence shown here is derived from an EMBL/GenBank/DDBJ whole genome shotgun (WGS) entry which is preliminary data.</text>
</comment>
<protein>
    <submittedName>
        <fullName evidence="1">Uncharacterized protein</fullName>
    </submittedName>
</protein>
<reference evidence="1" key="1">
    <citation type="journal article" date="2023" name="Insect Mol. Biol.">
        <title>Genome sequencing provides insights into the evolution of gene families encoding plant cell wall-degrading enzymes in longhorned beetles.</title>
        <authorList>
            <person name="Shin N.R."/>
            <person name="Okamura Y."/>
            <person name="Kirsch R."/>
            <person name="Pauchet Y."/>
        </authorList>
    </citation>
    <scope>NUCLEOTIDE SEQUENCE</scope>
    <source>
        <strain evidence="1">MMC_N1</strain>
    </source>
</reference>
<name>A0ABQ9IU64_9CUCU</name>
<gene>
    <name evidence="1" type="ORF">NQ317_013581</name>
</gene>